<dbReference type="OMA" id="WGALFDH"/>
<evidence type="ECO:0000256" key="3">
    <source>
        <dbReference type="ARBA" id="ARBA00022842"/>
    </source>
</evidence>
<dbReference type="InterPro" id="IPR052279">
    <property type="entry name" value="EngB_GTPase"/>
</dbReference>
<sequence length="232" mass="25358">MLRAVSLKTDLSGIRCGHRTLATLGDVFAHQNADIVGSAYLVAQIPPLHGLPEIAVTGRANVGKSTLLNAVMGRKDLVHTSKKAGHTRSLNFYRVGPGPGKLVLVDAPGYGTRGRPEWGEIWDHYIQNRSQLRRIYVLINAKHGVEEADSFVLADLHERCLSMGGTRWTFQAVVTKVDSLPTKQLRAGLSKIREDVWKAAPTCLPPIVTAAAARERFGIDEVRKSMMEACGI</sequence>
<dbReference type="GO" id="GO:0046872">
    <property type="term" value="F:metal ion binding"/>
    <property type="evidence" value="ECO:0007669"/>
    <property type="project" value="UniProtKB-KW"/>
</dbReference>
<name>S7PXD6_GLOTA</name>
<dbReference type="Gene3D" id="3.40.50.300">
    <property type="entry name" value="P-loop containing nucleotide triphosphate hydrolases"/>
    <property type="match status" value="1"/>
</dbReference>
<evidence type="ECO:0000313" key="7">
    <source>
        <dbReference type="Proteomes" id="UP000030669"/>
    </source>
</evidence>
<dbReference type="Pfam" id="PF01926">
    <property type="entry name" value="MMR_HSR1"/>
    <property type="match status" value="1"/>
</dbReference>
<dbReference type="GO" id="GO:0005525">
    <property type="term" value="F:GTP binding"/>
    <property type="evidence" value="ECO:0007669"/>
    <property type="project" value="UniProtKB-KW"/>
</dbReference>
<accession>S7PXD6</accession>
<reference evidence="6 7" key="1">
    <citation type="journal article" date="2012" name="Science">
        <title>The Paleozoic origin of enzymatic lignin decomposition reconstructed from 31 fungal genomes.</title>
        <authorList>
            <person name="Floudas D."/>
            <person name="Binder M."/>
            <person name="Riley R."/>
            <person name="Barry K."/>
            <person name="Blanchette R.A."/>
            <person name="Henrissat B."/>
            <person name="Martinez A.T."/>
            <person name="Otillar R."/>
            <person name="Spatafora J.W."/>
            <person name="Yadav J.S."/>
            <person name="Aerts A."/>
            <person name="Benoit I."/>
            <person name="Boyd A."/>
            <person name="Carlson A."/>
            <person name="Copeland A."/>
            <person name="Coutinho P.M."/>
            <person name="de Vries R.P."/>
            <person name="Ferreira P."/>
            <person name="Findley K."/>
            <person name="Foster B."/>
            <person name="Gaskell J."/>
            <person name="Glotzer D."/>
            <person name="Gorecki P."/>
            <person name="Heitman J."/>
            <person name="Hesse C."/>
            <person name="Hori C."/>
            <person name="Igarashi K."/>
            <person name="Jurgens J.A."/>
            <person name="Kallen N."/>
            <person name="Kersten P."/>
            <person name="Kohler A."/>
            <person name="Kuees U."/>
            <person name="Kumar T.K.A."/>
            <person name="Kuo A."/>
            <person name="LaButti K."/>
            <person name="Larrondo L.F."/>
            <person name="Lindquist E."/>
            <person name="Ling A."/>
            <person name="Lombard V."/>
            <person name="Lucas S."/>
            <person name="Lundell T."/>
            <person name="Martin R."/>
            <person name="McLaughlin D.J."/>
            <person name="Morgenstern I."/>
            <person name="Morin E."/>
            <person name="Murat C."/>
            <person name="Nagy L.G."/>
            <person name="Nolan M."/>
            <person name="Ohm R.A."/>
            <person name="Patyshakuliyeva A."/>
            <person name="Rokas A."/>
            <person name="Ruiz-Duenas F.J."/>
            <person name="Sabat G."/>
            <person name="Salamov A."/>
            <person name="Samejima M."/>
            <person name="Schmutz J."/>
            <person name="Slot J.C."/>
            <person name="St John F."/>
            <person name="Stenlid J."/>
            <person name="Sun H."/>
            <person name="Sun S."/>
            <person name="Syed K."/>
            <person name="Tsang A."/>
            <person name="Wiebenga A."/>
            <person name="Young D."/>
            <person name="Pisabarro A."/>
            <person name="Eastwood D.C."/>
            <person name="Martin F."/>
            <person name="Cullen D."/>
            <person name="Grigoriev I.V."/>
            <person name="Hibbett D.S."/>
        </authorList>
    </citation>
    <scope>NUCLEOTIDE SEQUENCE [LARGE SCALE GENOMIC DNA]</scope>
    <source>
        <strain evidence="6 7">ATCC 11539</strain>
    </source>
</reference>
<keyword evidence="7" id="KW-1185">Reference proteome</keyword>
<gene>
    <name evidence="6" type="ORF">GLOTRDRAFT_64950</name>
</gene>
<dbReference type="EMBL" id="KB469308">
    <property type="protein sequence ID" value="EPQ52173.1"/>
    <property type="molecule type" value="Genomic_DNA"/>
</dbReference>
<keyword evidence="4" id="KW-0342">GTP-binding</keyword>
<evidence type="ECO:0000259" key="5">
    <source>
        <dbReference type="PROSITE" id="PS51706"/>
    </source>
</evidence>
<dbReference type="OrthoDB" id="391988at2759"/>
<keyword evidence="3" id="KW-0460">Magnesium</keyword>
<dbReference type="eggNOG" id="KOG2486">
    <property type="taxonomic scope" value="Eukaryota"/>
</dbReference>
<dbReference type="SUPFAM" id="SSF52540">
    <property type="entry name" value="P-loop containing nucleoside triphosphate hydrolases"/>
    <property type="match status" value="1"/>
</dbReference>
<keyword evidence="6" id="KW-0378">Hydrolase</keyword>
<proteinExistence type="predicted"/>
<organism evidence="6 7">
    <name type="scientific">Gloeophyllum trabeum (strain ATCC 11539 / FP-39264 / Madison 617)</name>
    <name type="common">Brown rot fungus</name>
    <dbReference type="NCBI Taxonomy" id="670483"/>
    <lineage>
        <taxon>Eukaryota</taxon>
        <taxon>Fungi</taxon>
        <taxon>Dikarya</taxon>
        <taxon>Basidiomycota</taxon>
        <taxon>Agaricomycotina</taxon>
        <taxon>Agaricomycetes</taxon>
        <taxon>Gloeophyllales</taxon>
        <taxon>Gloeophyllaceae</taxon>
        <taxon>Gloeophyllum</taxon>
    </lineage>
</organism>
<dbReference type="RefSeq" id="XP_007869358.1">
    <property type="nucleotide sequence ID" value="XM_007871167.1"/>
</dbReference>
<keyword evidence="1" id="KW-0479">Metal-binding</keyword>
<dbReference type="InterPro" id="IPR027417">
    <property type="entry name" value="P-loop_NTPase"/>
</dbReference>
<protein>
    <submittedName>
        <fullName evidence="6">p-loop containing nucleoside triphosphate hydrolase protein</fullName>
    </submittedName>
</protein>
<evidence type="ECO:0000256" key="2">
    <source>
        <dbReference type="ARBA" id="ARBA00022741"/>
    </source>
</evidence>
<dbReference type="GO" id="GO:0005739">
    <property type="term" value="C:mitochondrion"/>
    <property type="evidence" value="ECO:0007669"/>
    <property type="project" value="TreeGrafter"/>
</dbReference>
<dbReference type="HOGENOM" id="CLU_033732_2_1_1"/>
<dbReference type="STRING" id="670483.S7PXD6"/>
<dbReference type="PANTHER" id="PTHR46498:SF1">
    <property type="entry name" value="GTP-BINDING PROTEIN 8"/>
    <property type="match status" value="1"/>
</dbReference>
<dbReference type="InterPro" id="IPR030393">
    <property type="entry name" value="G_ENGB_dom"/>
</dbReference>
<dbReference type="KEGG" id="gtr:GLOTRDRAFT_64950"/>
<keyword evidence="2" id="KW-0547">Nucleotide-binding</keyword>
<feature type="domain" description="EngB-type G" evidence="5">
    <location>
        <begin position="50"/>
        <end position="232"/>
    </location>
</feature>
<evidence type="ECO:0000256" key="4">
    <source>
        <dbReference type="ARBA" id="ARBA00023134"/>
    </source>
</evidence>
<dbReference type="AlphaFoldDB" id="S7PXD6"/>
<dbReference type="InterPro" id="IPR006073">
    <property type="entry name" value="GTP-bd"/>
</dbReference>
<dbReference type="CDD" id="cd01876">
    <property type="entry name" value="YihA_EngB"/>
    <property type="match status" value="1"/>
</dbReference>
<dbReference type="PANTHER" id="PTHR46498">
    <property type="entry name" value="GTP-BINDING PROTEIN 8"/>
    <property type="match status" value="1"/>
</dbReference>
<dbReference type="GO" id="GO:0016787">
    <property type="term" value="F:hydrolase activity"/>
    <property type="evidence" value="ECO:0007669"/>
    <property type="project" value="UniProtKB-KW"/>
</dbReference>
<evidence type="ECO:0000313" key="6">
    <source>
        <dbReference type="EMBL" id="EPQ52173.1"/>
    </source>
</evidence>
<evidence type="ECO:0000256" key="1">
    <source>
        <dbReference type="ARBA" id="ARBA00022723"/>
    </source>
</evidence>
<dbReference type="Proteomes" id="UP000030669">
    <property type="component" value="Unassembled WGS sequence"/>
</dbReference>
<dbReference type="GeneID" id="19307628"/>
<dbReference type="PROSITE" id="PS51706">
    <property type="entry name" value="G_ENGB"/>
    <property type="match status" value="1"/>
</dbReference>